<evidence type="ECO:0000313" key="3">
    <source>
        <dbReference type="Proteomes" id="UP000500961"/>
    </source>
</evidence>
<organism evidence="2 3">
    <name type="scientific">Tenuifilum thalassicum</name>
    <dbReference type="NCBI Taxonomy" id="2590900"/>
    <lineage>
        <taxon>Bacteria</taxon>
        <taxon>Pseudomonadati</taxon>
        <taxon>Bacteroidota</taxon>
        <taxon>Bacteroidia</taxon>
        <taxon>Bacteroidales</taxon>
        <taxon>Tenuifilaceae</taxon>
        <taxon>Tenuifilum</taxon>
    </lineage>
</organism>
<dbReference type="RefSeq" id="WP_173074638.1">
    <property type="nucleotide sequence ID" value="NZ_CP041345.1"/>
</dbReference>
<dbReference type="InterPro" id="IPR057695">
    <property type="entry name" value="DUF7935"/>
</dbReference>
<evidence type="ECO:0000313" key="2">
    <source>
        <dbReference type="EMBL" id="QKG80162.1"/>
    </source>
</evidence>
<dbReference type="Proteomes" id="UP000500961">
    <property type="component" value="Chromosome"/>
</dbReference>
<dbReference type="AlphaFoldDB" id="A0A7D4C9A6"/>
<dbReference type="EMBL" id="CP041345">
    <property type="protein sequence ID" value="QKG80162.1"/>
    <property type="molecule type" value="Genomic_DNA"/>
</dbReference>
<feature type="transmembrane region" description="Helical" evidence="1">
    <location>
        <begin position="6"/>
        <end position="27"/>
    </location>
</feature>
<sequence length="172" mass="19783">MFAEILKITIPALMVFLAGYLALRILIKNETQRQKSELMFNTIKITLPMRLQAYERLILFLERISPESILVRVNKKGMLASDFQNSLLGNIRAEWEHNLSQQLYVSKEAWELVKNAKENIISLINISSEKVAPNDSSFELSRKILETFSELDANPTTIAIDFLKKEVKNILD</sequence>
<keyword evidence="1" id="KW-1133">Transmembrane helix</keyword>
<keyword evidence="3" id="KW-1185">Reference proteome</keyword>
<accession>A0A7D4C9A6</accession>
<proteinExistence type="predicted"/>
<name>A0A7D4C9A6_9BACT</name>
<evidence type="ECO:0000256" key="1">
    <source>
        <dbReference type="SAM" id="Phobius"/>
    </source>
</evidence>
<keyword evidence="1" id="KW-0472">Membrane</keyword>
<dbReference type="Pfam" id="PF25589">
    <property type="entry name" value="DUF7935"/>
    <property type="match status" value="1"/>
</dbReference>
<reference evidence="2 3" key="1">
    <citation type="submission" date="2019-07" db="EMBL/GenBank/DDBJ databases">
        <title>Thalassofilum flectens gen. nov., sp. nov., a novel moderate thermophilic anaerobe from a shallow sea hot spring in Kunashir Island (Russia), representing a new family in the order Bacteroidales, and proposal of Thalassofilacea fam. nov.</title>
        <authorList>
            <person name="Kochetkova T.V."/>
            <person name="Podosokorskaya O.A."/>
            <person name="Novikov A."/>
            <person name="Elcheninov A.G."/>
            <person name="Toshchakov S.V."/>
            <person name="Kublanov I.V."/>
        </authorList>
    </citation>
    <scope>NUCLEOTIDE SEQUENCE [LARGE SCALE GENOMIC DNA]</scope>
    <source>
        <strain evidence="2 3">38-H</strain>
    </source>
</reference>
<protein>
    <submittedName>
        <fullName evidence="2">Uncharacterized protein</fullName>
    </submittedName>
</protein>
<keyword evidence="1" id="KW-0812">Transmembrane</keyword>
<dbReference type="KEGG" id="ttz:FHG85_07785"/>
<gene>
    <name evidence="2" type="ORF">FHG85_07785</name>
</gene>